<feature type="compositionally biased region" description="Polar residues" evidence="1">
    <location>
        <begin position="466"/>
        <end position="476"/>
    </location>
</feature>
<evidence type="ECO:0000313" key="3">
    <source>
        <dbReference type="Proteomes" id="UP001140560"/>
    </source>
</evidence>
<reference evidence="2" key="1">
    <citation type="submission" date="2022-10" db="EMBL/GenBank/DDBJ databases">
        <title>Tapping the CABI collections for fungal endophytes: first genome assemblies for Collariella, Neodidymelliopsis, Ascochyta clinopodiicola, Didymella pomorum, Didymosphaeria variabile, Neocosmospora piperis and Neocucurbitaria cava.</title>
        <authorList>
            <person name="Hill R."/>
        </authorList>
    </citation>
    <scope>NUCLEOTIDE SEQUENCE</scope>
    <source>
        <strain evidence="2">IMI 356814</strain>
    </source>
</reference>
<feature type="compositionally biased region" description="Low complexity" evidence="1">
    <location>
        <begin position="300"/>
        <end position="314"/>
    </location>
</feature>
<feature type="compositionally biased region" description="Low complexity" evidence="1">
    <location>
        <begin position="453"/>
        <end position="465"/>
    </location>
</feature>
<dbReference type="OrthoDB" id="1918at2759"/>
<dbReference type="Pfam" id="PF08737">
    <property type="entry name" value="Rgp1"/>
    <property type="match status" value="1"/>
</dbReference>
<proteinExistence type="predicted"/>
<feature type="compositionally biased region" description="Polar residues" evidence="1">
    <location>
        <begin position="535"/>
        <end position="545"/>
    </location>
</feature>
<dbReference type="InterPro" id="IPR014848">
    <property type="entry name" value="Rgp1"/>
</dbReference>
<feature type="compositionally biased region" description="Polar residues" evidence="1">
    <location>
        <begin position="493"/>
        <end position="526"/>
    </location>
</feature>
<comment type="caution">
    <text evidence="2">The sequence shown here is derived from an EMBL/GenBank/DDBJ whole genome shotgun (WGS) entry which is preliminary data.</text>
</comment>
<dbReference type="Proteomes" id="UP001140560">
    <property type="component" value="Unassembled WGS sequence"/>
</dbReference>
<evidence type="ECO:0000313" key="2">
    <source>
        <dbReference type="EMBL" id="KAJ4369182.1"/>
    </source>
</evidence>
<feature type="compositionally biased region" description="Low complexity" evidence="1">
    <location>
        <begin position="419"/>
        <end position="431"/>
    </location>
</feature>
<accession>A0A9W9CM22</accession>
<feature type="region of interest" description="Disordered" evidence="1">
    <location>
        <begin position="269"/>
        <end position="360"/>
    </location>
</feature>
<evidence type="ECO:0000256" key="1">
    <source>
        <dbReference type="SAM" id="MobiDB-lite"/>
    </source>
</evidence>
<keyword evidence="3" id="KW-1185">Reference proteome</keyword>
<dbReference type="EMBL" id="JAPEUY010000010">
    <property type="protein sequence ID" value="KAJ4369182.1"/>
    <property type="molecule type" value="Genomic_DNA"/>
</dbReference>
<organism evidence="2 3">
    <name type="scientific">Neocucurbitaria cava</name>
    <dbReference type="NCBI Taxonomy" id="798079"/>
    <lineage>
        <taxon>Eukaryota</taxon>
        <taxon>Fungi</taxon>
        <taxon>Dikarya</taxon>
        <taxon>Ascomycota</taxon>
        <taxon>Pezizomycotina</taxon>
        <taxon>Dothideomycetes</taxon>
        <taxon>Pleosporomycetidae</taxon>
        <taxon>Pleosporales</taxon>
        <taxon>Pleosporineae</taxon>
        <taxon>Cucurbitariaceae</taxon>
        <taxon>Neocucurbitaria</taxon>
    </lineage>
</organism>
<name>A0A9W9CM22_9PLEO</name>
<gene>
    <name evidence="2" type="primary">RGP1</name>
    <name evidence="2" type="ORF">N0V83_006266</name>
</gene>
<protein>
    <submittedName>
        <fullName evidence="2">Golgi membrane exchange factor (Ric1p-Rgp1p) subunit</fullName>
    </submittedName>
</protein>
<sequence length="1064" mass="115928">MKETYENASAVLVLDSYLLKQTAKDLGDLEIMVRILCCKWTSRLWTFQEGIVAKSLLFQFADGPYDFQEGFKRLADKAGKELDMPYWTSILQLLDGLHMLKAQGSEPSDKLLAIWDAVAYRKTSVAADEPICLANLLGLDTRFIIACPSSQPARRMCEFWKLMPKVPLDCIFMPGERLQFEGFRWAHKSLLYSPDLQELQIPEVLSGRERKPPCRLTDASDELLTIPQPAPPACPTMSASNIRVFVQWKDSTVFAGEDIECTITFKNVASPEGRDRSPARKQNGFATGGERQRKLPPVHSSTRPSISRNSSSTSQLPPPHLRGHRPTLSLHTPSTIGERRSPVPPNVAFGNNTSGQKHGRSLSIMSMGTDVGTEVSHERGVHIRRPARGHGRSASLQVVPGRPSTYPVASPGHRSATHPSPLAGGASSPPAIQEPLNEFAFPARPARRRPGIATTPSTPALPSTTRKPSNSFSQSFKFPAAPPPEDASAEESTTISLAQVTQTQRHSPQPQQENSRRIQTNANLETLSPVARILSGSSMDGTPRSSGEFYSMSNNSNETLASEYTTNPSTRLLQRPMHQRQTSHLAPPNQQSRPESLMMGYAQIMGSFTLDGSLINQAPFEEVKRKGVVGGQGGGGVVGVERTKRESGLFGALGWGNIGESLGGLLGASEPSSIREMRGIASSKTVPLITTPQSILFVDLKLAPGESRSYTYSFTIPRGLPPTHKGRSMKVAYNLTIGTQRAGSTKDQQVKQVDVPFRVFGSVNGRGEILGHDLMSPYIILRDQARTASVNAATGAKVSSLPKKSSAPGQSADNHAFNDFLEYVDNILDRPRQNSSMGLLSPTGTMPGRSSIAEEPQTMKEAIDMTILRSNLTGAANQSANRFEIARSGRRVAVIMLARPAYRLGETMSAVIDFTDSHIPCYSVHVSLETSERVDPAIALRSNASIYRVTKRGYASFSENALFAQKLAFSPTIPPNATPEFITSGVSLEWKLRVEFITPRLTHEDGEEAMWDDLLEEISSDDRGVILAAAQRLPAESFEVQVPIRVYGAVSGTAEAPDEEGLPV</sequence>
<dbReference type="AlphaFoldDB" id="A0A9W9CM22"/>
<dbReference type="PANTHER" id="PTHR12507">
    <property type="entry name" value="REDUCED GROWTH PHENOTYPE 1 RGP1, YEAST -RELATED"/>
    <property type="match status" value="1"/>
</dbReference>
<feature type="region of interest" description="Disordered" evidence="1">
    <location>
        <begin position="384"/>
        <end position="546"/>
    </location>
</feature>